<keyword evidence="8" id="KW-1185">Reference proteome</keyword>
<accession>A0A1E3W6I0</accession>
<dbReference type="GO" id="GO:0000166">
    <property type="term" value="F:nucleotide binding"/>
    <property type="evidence" value="ECO:0007669"/>
    <property type="project" value="InterPro"/>
</dbReference>
<dbReference type="EMBL" id="LPWF01000008">
    <property type="protein sequence ID" value="ODS01413.1"/>
    <property type="molecule type" value="Genomic_DNA"/>
</dbReference>
<dbReference type="PROSITE" id="PS00785">
    <property type="entry name" value="5_NUCLEOTIDASE_1"/>
    <property type="match status" value="1"/>
</dbReference>
<dbReference type="GO" id="GO:0046872">
    <property type="term" value="F:metal ion binding"/>
    <property type="evidence" value="ECO:0007669"/>
    <property type="project" value="InterPro"/>
</dbReference>
<evidence type="ECO:0000256" key="4">
    <source>
        <dbReference type="SAM" id="SignalP"/>
    </source>
</evidence>
<evidence type="ECO:0000256" key="3">
    <source>
        <dbReference type="SAM" id="MobiDB-lite"/>
    </source>
</evidence>
<sequence length="664" mass="71545">MLARKVIVLPLIVVLASAPSMATAGEGTVTLIHIGDIHGHLVPRPNVRSDNVGKMEGGLARMYTAIEQIRERARDGKLDTSLLVNTGDTLQGSGEALFTRGQAMVDVLNLFGIQAYTPGNWDFLYGPPRFEEMFIGTGDQAPIAPWNAVAANLYYSDKRDPGASCGITDANGNALKRVLPAYSIRQVGNLKIGILGFTTARAIAAIGPKVTEGYQFTDGKVELPCYIDQLRNREKVDLVVMISELELARDIQLVETNPGVNVVLNSDMHERATQPIVIKHDGAADTILVEEGQDGTMVGEIKLTVKAGHAPEWEWSPHVITSDYEEDPAVQAKVTEVRRPFVKGTFIPGQQVTIGGNTTTLARPVDEVVAHTELDLHRSNFMDEDMPAVAEGSAHDLIVDGMRWAAQADAATIRGFRYGTHVPAGSPITMEDIYHFVPIAAKLGRVTACGADLKMQIENSTRKVFDPDPGRWGGGWLFGYSGLTFDLDACGGFDIPGFPAERGSNIKMNGASINTADAYDVATNACKSGAEGYKVAGYWYADDPTTINNCPQCRGRSIEVMGSELGPVSLAADRPLPDTSKLLDVTEAIVKYLRGELGGTVTEANLPLHRINVKRLPTRNPYPFKVIQPLNGSRAATCPNNARSAQAPDGGSRLSAQSGWRGGR</sequence>
<evidence type="ECO:0000256" key="2">
    <source>
        <dbReference type="ARBA" id="ARBA00022729"/>
    </source>
</evidence>
<evidence type="ECO:0000259" key="6">
    <source>
        <dbReference type="Pfam" id="PF02872"/>
    </source>
</evidence>
<dbReference type="InterPro" id="IPR008334">
    <property type="entry name" value="5'-Nucleotdase_C"/>
</dbReference>
<feature type="chain" id="PRO_5009139006" evidence="4">
    <location>
        <begin position="25"/>
        <end position="664"/>
    </location>
</feature>
<feature type="signal peptide" evidence="4">
    <location>
        <begin position="1"/>
        <end position="24"/>
    </location>
</feature>
<dbReference type="AlphaFoldDB" id="A0A1E3W6I0"/>
<dbReference type="Pfam" id="PF00149">
    <property type="entry name" value="Metallophos"/>
    <property type="match status" value="1"/>
</dbReference>
<evidence type="ECO:0000259" key="5">
    <source>
        <dbReference type="Pfam" id="PF00149"/>
    </source>
</evidence>
<evidence type="ECO:0000313" key="8">
    <source>
        <dbReference type="Proteomes" id="UP000094472"/>
    </source>
</evidence>
<dbReference type="PANTHER" id="PTHR11575:SF24">
    <property type="entry name" value="5'-NUCLEOTIDASE"/>
    <property type="match status" value="1"/>
</dbReference>
<feature type="domain" description="5'-Nucleotidase C-terminal" evidence="6">
    <location>
        <begin position="370"/>
        <end position="535"/>
    </location>
</feature>
<evidence type="ECO:0000313" key="7">
    <source>
        <dbReference type="EMBL" id="ODS01413.1"/>
    </source>
</evidence>
<dbReference type="PANTHER" id="PTHR11575">
    <property type="entry name" value="5'-NUCLEOTIDASE-RELATED"/>
    <property type="match status" value="1"/>
</dbReference>
<comment type="caution">
    <text evidence="7">The sequence shown here is derived from an EMBL/GenBank/DDBJ whole genome shotgun (WGS) entry which is preliminary data.</text>
</comment>
<dbReference type="SUPFAM" id="SSF56300">
    <property type="entry name" value="Metallo-dependent phosphatases"/>
    <property type="match status" value="1"/>
</dbReference>
<dbReference type="InterPro" id="IPR036907">
    <property type="entry name" value="5'-Nucleotdase_C_sf"/>
</dbReference>
<dbReference type="STRING" id="1774969.AUC69_07010"/>
<dbReference type="GO" id="GO:0009166">
    <property type="term" value="P:nucleotide catabolic process"/>
    <property type="evidence" value="ECO:0007669"/>
    <property type="project" value="InterPro"/>
</dbReference>
<proteinExistence type="inferred from homology"/>
<protein>
    <submittedName>
        <fullName evidence="7">Uncharacterized protein</fullName>
    </submittedName>
</protein>
<feature type="domain" description="Calcineurin-like phosphoesterase" evidence="5">
    <location>
        <begin position="30"/>
        <end position="136"/>
    </location>
</feature>
<dbReference type="Gene3D" id="3.60.21.10">
    <property type="match status" value="1"/>
</dbReference>
<reference evidence="7 8" key="1">
    <citation type="journal article" date="2016" name="Environ. Microbiol.">
        <title>New Methyloceanibacter diversity from North Sea sediments includes methanotroph containing solely the soluble methane monooxygenase.</title>
        <authorList>
            <person name="Vekeman B."/>
            <person name="Kerckhof F.M."/>
            <person name="Cremers G."/>
            <person name="de Vos P."/>
            <person name="Vandamme P."/>
            <person name="Boon N."/>
            <person name="Op den Camp H.J."/>
            <person name="Heylen K."/>
        </authorList>
    </citation>
    <scope>NUCLEOTIDE SEQUENCE [LARGE SCALE GENOMIC DNA]</scope>
    <source>
        <strain evidence="7 8">R-67175</strain>
    </source>
</reference>
<evidence type="ECO:0000256" key="1">
    <source>
        <dbReference type="ARBA" id="ARBA00006654"/>
    </source>
</evidence>
<dbReference type="Gene3D" id="3.90.780.10">
    <property type="entry name" value="5'-Nucleotidase, C-terminal domain"/>
    <property type="match status" value="1"/>
</dbReference>
<dbReference type="Pfam" id="PF02872">
    <property type="entry name" value="5_nucleotid_C"/>
    <property type="match status" value="1"/>
</dbReference>
<keyword evidence="2 4" id="KW-0732">Signal</keyword>
<dbReference type="GO" id="GO:0016788">
    <property type="term" value="F:hydrolase activity, acting on ester bonds"/>
    <property type="evidence" value="ECO:0007669"/>
    <property type="project" value="InterPro"/>
</dbReference>
<gene>
    <name evidence="7" type="ORF">AUC69_07010</name>
</gene>
<dbReference type="InterPro" id="IPR006146">
    <property type="entry name" value="5'-Nucleotdase_CS"/>
</dbReference>
<dbReference type="InterPro" id="IPR006179">
    <property type="entry name" value="5_nucleotidase/apyrase"/>
</dbReference>
<dbReference type="SUPFAM" id="SSF55816">
    <property type="entry name" value="5'-nucleotidase (syn. UDP-sugar hydrolase), C-terminal domain"/>
    <property type="match status" value="1"/>
</dbReference>
<dbReference type="InterPro" id="IPR004843">
    <property type="entry name" value="Calcineurin-like_PHP"/>
</dbReference>
<feature type="region of interest" description="Disordered" evidence="3">
    <location>
        <begin position="633"/>
        <end position="664"/>
    </location>
</feature>
<comment type="similarity">
    <text evidence="1">Belongs to the 5'-nucleotidase family.</text>
</comment>
<name>A0A1E3W6I0_9HYPH</name>
<dbReference type="GO" id="GO:0030288">
    <property type="term" value="C:outer membrane-bounded periplasmic space"/>
    <property type="evidence" value="ECO:0007669"/>
    <property type="project" value="TreeGrafter"/>
</dbReference>
<dbReference type="InterPro" id="IPR029052">
    <property type="entry name" value="Metallo-depent_PP-like"/>
</dbReference>
<dbReference type="Proteomes" id="UP000094472">
    <property type="component" value="Unassembled WGS sequence"/>
</dbReference>
<organism evidence="7 8">
    <name type="scientific">Methyloceanibacter superfactus</name>
    <dbReference type="NCBI Taxonomy" id="1774969"/>
    <lineage>
        <taxon>Bacteria</taxon>
        <taxon>Pseudomonadati</taxon>
        <taxon>Pseudomonadota</taxon>
        <taxon>Alphaproteobacteria</taxon>
        <taxon>Hyphomicrobiales</taxon>
        <taxon>Hyphomicrobiaceae</taxon>
        <taxon>Methyloceanibacter</taxon>
    </lineage>
</organism>